<dbReference type="Gene3D" id="1.25.40.10">
    <property type="entry name" value="Tetratricopeptide repeat domain"/>
    <property type="match status" value="1"/>
</dbReference>
<accession>A0A448MQL3</accession>
<gene>
    <name evidence="1" type="ORF">NCTC8284_02619</name>
</gene>
<evidence type="ECO:0008006" key="3">
    <source>
        <dbReference type="Google" id="ProtNLM"/>
    </source>
</evidence>
<organism evidence="1 2">
    <name type="scientific">Rodentibacter pneumotropicus</name>
    <dbReference type="NCBI Taxonomy" id="758"/>
    <lineage>
        <taxon>Bacteria</taxon>
        <taxon>Pseudomonadati</taxon>
        <taxon>Pseudomonadota</taxon>
        <taxon>Gammaproteobacteria</taxon>
        <taxon>Pasteurellales</taxon>
        <taxon>Pasteurellaceae</taxon>
        <taxon>Rodentibacter</taxon>
    </lineage>
</organism>
<dbReference type="InterPro" id="IPR011990">
    <property type="entry name" value="TPR-like_helical_dom_sf"/>
</dbReference>
<dbReference type="EMBL" id="LR134405">
    <property type="protein sequence ID" value="VEH67433.1"/>
    <property type="molecule type" value="Genomic_DNA"/>
</dbReference>
<dbReference type="Proteomes" id="UP000278733">
    <property type="component" value="Chromosome"/>
</dbReference>
<reference evidence="1 2" key="1">
    <citation type="submission" date="2018-12" db="EMBL/GenBank/DDBJ databases">
        <authorList>
            <consortium name="Pathogen Informatics"/>
        </authorList>
    </citation>
    <scope>NUCLEOTIDE SEQUENCE [LARGE SCALE GENOMIC DNA]</scope>
    <source>
        <strain evidence="1 2">NCTC8284</strain>
    </source>
</reference>
<dbReference type="SUPFAM" id="SSF81901">
    <property type="entry name" value="HCP-like"/>
    <property type="match status" value="1"/>
</dbReference>
<proteinExistence type="predicted"/>
<evidence type="ECO:0000313" key="1">
    <source>
        <dbReference type="EMBL" id="VEH67433.1"/>
    </source>
</evidence>
<dbReference type="AlphaFoldDB" id="A0A448MQL3"/>
<sequence length="49" mass="5824">MMMLAEIYLKQKDETKSFEWVKKATGLENPAAKLRLGIYYEEGDRHFNE</sequence>
<evidence type="ECO:0000313" key="2">
    <source>
        <dbReference type="Proteomes" id="UP000278733"/>
    </source>
</evidence>
<dbReference type="KEGG" id="rpne:NCTC8284_02619"/>
<protein>
    <recommendedName>
        <fullName evidence="3">Sel1 repeat family protein</fullName>
    </recommendedName>
</protein>
<name>A0A448MQL3_9PAST</name>